<dbReference type="GO" id="GO:0010420">
    <property type="term" value="F:polyprenyldihydroxybenzoate methyltransferase activity"/>
    <property type="evidence" value="ECO:0007669"/>
    <property type="project" value="TreeGrafter"/>
</dbReference>
<proteinExistence type="predicted"/>
<dbReference type="Proteomes" id="UP000700596">
    <property type="component" value="Unassembled WGS sequence"/>
</dbReference>
<keyword evidence="3" id="KW-1185">Reference proteome</keyword>
<evidence type="ECO:0000256" key="1">
    <source>
        <dbReference type="SAM" id="MobiDB-lite"/>
    </source>
</evidence>
<comment type="caution">
    <text evidence="2">The sequence shown here is derived from an EMBL/GenBank/DDBJ whole genome shotgun (WGS) entry which is preliminary data.</text>
</comment>
<sequence length="314" mass="35356">MSLAEANMNYFNNIGDAYDSKPWFAKVNQQVTDYLRARLDWVGIPFVNTESSSTKDVRLLDYACGPGLMSRIYGPYVTVTRGIDIAPKMVATYNARAISAGLPPSKIRGIVGDIFARDSPLSEELSTPEFWDFDFATVGFGFHHFEDVVHASRCLKERLRPGGVLLISDFLEGGDLKADENGDPVPGTEGEHMDHVHHHGKHGDHDHGHHEGQNHGHDQSHHHHHHHHQHGQKYDMDNPDPTSHVRTEMSASIVVPSFTIEGVKKFFTEAGLVDVEVITMEERVYMSFAGRQLWRTILFAKGRRPFEDDVKSEL</sequence>
<evidence type="ECO:0000313" key="3">
    <source>
        <dbReference type="Proteomes" id="UP000700596"/>
    </source>
</evidence>
<dbReference type="GO" id="GO:0032259">
    <property type="term" value="P:methylation"/>
    <property type="evidence" value="ECO:0007669"/>
    <property type="project" value="UniProtKB-KW"/>
</dbReference>
<accession>A0A9P9DDI4</accession>
<feature type="compositionally biased region" description="Basic and acidic residues" evidence="1">
    <location>
        <begin position="203"/>
        <end position="219"/>
    </location>
</feature>
<organism evidence="2 3">
    <name type="scientific">Dendryphion nanum</name>
    <dbReference type="NCBI Taxonomy" id="256645"/>
    <lineage>
        <taxon>Eukaryota</taxon>
        <taxon>Fungi</taxon>
        <taxon>Dikarya</taxon>
        <taxon>Ascomycota</taxon>
        <taxon>Pezizomycotina</taxon>
        <taxon>Dothideomycetes</taxon>
        <taxon>Pleosporomycetidae</taxon>
        <taxon>Pleosporales</taxon>
        <taxon>Torulaceae</taxon>
        <taxon>Dendryphion</taxon>
    </lineage>
</organism>
<reference evidence="2" key="1">
    <citation type="journal article" date="2021" name="Nat. Commun.">
        <title>Genetic determinants of endophytism in the Arabidopsis root mycobiome.</title>
        <authorList>
            <person name="Mesny F."/>
            <person name="Miyauchi S."/>
            <person name="Thiergart T."/>
            <person name="Pickel B."/>
            <person name="Atanasova L."/>
            <person name="Karlsson M."/>
            <person name="Huettel B."/>
            <person name="Barry K.W."/>
            <person name="Haridas S."/>
            <person name="Chen C."/>
            <person name="Bauer D."/>
            <person name="Andreopoulos W."/>
            <person name="Pangilinan J."/>
            <person name="LaButti K."/>
            <person name="Riley R."/>
            <person name="Lipzen A."/>
            <person name="Clum A."/>
            <person name="Drula E."/>
            <person name="Henrissat B."/>
            <person name="Kohler A."/>
            <person name="Grigoriev I.V."/>
            <person name="Martin F.M."/>
            <person name="Hacquard S."/>
        </authorList>
    </citation>
    <scope>NUCLEOTIDE SEQUENCE</scope>
    <source>
        <strain evidence="2">MPI-CAGE-CH-0243</strain>
    </source>
</reference>
<feature type="region of interest" description="Disordered" evidence="1">
    <location>
        <begin position="176"/>
        <end position="244"/>
    </location>
</feature>
<dbReference type="PANTHER" id="PTHR43464">
    <property type="entry name" value="METHYLTRANSFERASE"/>
    <property type="match status" value="1"/>
</dbReference>
<name>A0A9P9DDI4_9PLEO</name>
<dbReference type="CDD" id="cd02440">
    <property type="entry name" value="AdoMet_MTases"/>
    <property type="match status" value="1"/>
</dbReference>
<dbReference type="OrthoDB" id="3647at2759"/>
<dbReference type="AlphaFoldDB" id="A0A9P9DDI4"/>
<dbReference type="Gene3D" id="3.40.50.150">
    <property type="entry name" value="Vaccinia Virus protein VP39"/>
    <property type="match status" value="1"/>
</dbReference>
<feature type="compositionally biased region" description="Basic residues" evidence="1">
    <location>
        <begin position="220"/>
        <end position="231"/>
    </location>
</feature>
<dbReference type="InterPro" id="IPR029063">
    <property type="entry name" value="SAM-dependent_MTases_sf"/>
</dbReference>
<keyword evidence="2" id="KW-0808">Transferase</keyword>
<gene>
    <name evidence="2" type="ORF">B0J11DRAFT_442649</name>
</gene>
<dbReference type="EMBL" id="JAGMWT010000014">
    <property type="protein sequence ID" value="KAH7116937.1"/>
    <property type="molecule type" value="Genomic_DNA"/>
</dbReference>
<keyword evidence="2" id="KW-0489">Methyltransferase</keyword>
<dbReference type="PANTHER" id="PTHR43464:SF23">
    <property type="entry name" value="JUVENILE HORMONE ACID O-METHYLTRANSFERASE"/>
    <property type="match status" value="1"/>
</dbReference>
<evidence type="ECO:0000313" key="2">
    <source>
        <dbReference type="EMBL" id="KAH7116937.1"/>
    </source>
</evidence>
<dbReference type="SUPFAM" id="SSF53335">
    <property type="entry name" value="S-adenosyl-L-methionine-dependent methyltransferases"/>
    <property type="match status" value="1"/>
</dbReference>
<protein>
    <submittedName>
        <fullName evidence="2">S-adenosyl-L-methionine-dependent methyltransferase</fullName>
    </submittedName>
</protein>
<dbReference type="Pfam" id="PF13489">
    <property type="entry name" value="Methyltransf_23"/>
    <property type="match status" value="1"/>
</dbReference>